<organism evidence="2 3">
    <name type="scientific">Cladosporium halotolerans</name>
    <dbReference type="NCBI Taxonomy" id="1052096"/>
    <lineage>
        <taxon>Eukaryota</taxon>
        <taxon>Fungi</taxon>
        <taxon>Dikarya</taxon>
        <taxon>Ascomycota</taxon>
        <taxon>Pezizomycotina</taxon>
        <taxon>Dothideomycetes</taxon>
        <taxon>Dothideomycetidae</taxon>
        <taxon>Cladosporiales</taxon>
        <taxon>Cladosporiaceae</taxon>
        <taxon>Cladosporium</taxon>
    </lineage>
</organism>
<evidence type="ECO:0000313" key="3">
    <source>
        <dbReference type="Proteomes" id="UP000803884"/>
    </source>
</evidence>
<keyword evidence="3" id="KW-1185">Reference proteome</keyword>
<evidence type="ECO:0000313" key="2">
    <source>
        <dbReference type="EMBL" id="KAL1582225.1"/>
    </source>
</evidence>
<dbReference type="Proteomes" id="UP000803884">
    <property type="component" value="Unassembled WGS sequence"/>
</dbReference>
<reference evidence="2 3" key="1">
    <citation type="journal article" date="2020" name="Microbiol. Resour. Announc.">
        <title>Draft Genome Sequence of a Cladosporium Species Isolated from the Mesophotic Ascidian Didemnum maculosum.</title>
        <authorList>
            <person name="Gioti A."/>
            <person name="Siaperas R."/>
            <person name="Nikolaivits E."/>
            <person name="Le Goff G."/>
            <person name="Ouazzani J."/>
            <person name="Kotoulas G."/>
            <person name="Topakas E."/>
        </authorList>
    </citation>
    <scope>NUCLEOTIDE SEQUENCE [LARGE SCALE GENOMIC DNA]</scope>
    <source>
        <strain evidence="2 3">TM138-S3</strain>
    </source>
</reference>
<sequence length="121" mass="13820">MSVTTTANARMVATRHYLADYELHHSQPENPISAPAPNEQKPLSENNPPGWEDQWRRVPAYRPAQNQLDEQRTTYTSEVERNFVRVMFGGVSMMASASQIWRATGGRINSDFFKHKVGGEW</sequence>
<dbReference type="GeneID" id="96010516"/>
<accession>A0AB34KBB5</accession>
<protein>
    <submittedName>
        <fullName evidence="2">Uncharacterized protein</fullName>
    </submittedName>
</protein>
<name>A0AB34KBB5_9PEZI</name>
<dbReference type="RefSeq" id="XP_069225332.1">
    <property type="nucleotide sequence ID" value="XM_069377678.1"/>
</dbReference>
<evidence type="ECO:0000256" key="1">
    <source>
        <dbReference type="SAM" id="MobiDB-lite"/>
    </source>
</evidence>
<dbReference type="EMBL" id="JAAQHG020000059">
    <property type="protein sequence ID" value="KAL1582225.1"/>
    <property type="molecule type" value="Genomic_DNA"/>
</dbReference>
<gene>
    <name evidence="2" type="ORF">WHR41_09074</name>
</gene>
<feature type="region of interest" description="Disordered" evidence="1">
    <location>
        <begin position="22"/>
        <end position="54"/>
    </location>
</feature>
<comment type="caution">
    <text evidence="2">The sequence shown here is derived from an EMBL/GenBank/DDBJ whole genome shotgun (WGS) entry which is preliminary data.</text>
</comment>
<dbReference type="AlphaFoldDB" id="A0AB34KBB5"/>
<proteinExistence type="predicted"/>